<keyword evidence="4" id="KW-1185">Reference proteome</keyword>
<dbReference type="Ensembl" id="ENSOANT00000029921.3">
    <property type="protein sequence ID" value="ENSOANP00000026118.3"/>
    <property type="gene ID" value="ENSOANG00000020534.3"/>
</dbReference>
<feature type="coiled-coil region" evidence="1">
    <location>
        <begin position="22"/>
        <end position="49"/>
    </location>
</feature>
<feature type="coiled-coil region" evidence="1">
    <location>
        <begin position="350"/>
        <end position="381"/>
    </location>
</feature>
<evidence type="ECO:0000313" key="3">
    <source>
        <dbReference type="Ensembl" id="ENSOANP00000026118.3"/>
    </source>
</evidence>
<feature type="coiled-coil region" evidence="1">
    <location>
        <begin position="137"/>
        <end position="188"/>
    </location>
</feature>
<dbReference type="OMA" id="NMGEKPP"/>
<protein>
    <recommendedName>
        <fullName evidence="5">Coiled-coil domain containing 151</fullName>
    </recommendedName>
</protein>
<dbReference type="InterPro" id="IPR033192">
    <property type="entry name" value="ODAD3"/>
</dbReference>
<dbReference type="InParanoid" id="F7EV98"/>
<name>F7EV98_ORNAN</name>
<feature type="region of interest" description="Disordered" evidence="2">
    <location>
        <begin position="1"/>
        <end position="21"/>
    </location>
</feature>
<dbReference type="STRING" id="9258.ENSOANP00000026118"/>
<evidence type="ECO:0008006" key="5">
    <source>
        <dbReference type="Google" id="ProtNLM"/>
    </source>
</evidence>
<evidence type="ECO:0000256" key="2">
    <source>
        <dbReference type="SAM" id="MobiDB-lite"/>
    </source>
</evidence>
<dbReference type="GO" id="GO:0003341">
    <property type="term" value="P:cilium movement"/>
    <property type="evidence" value="ECO:0007669"/>
    <property type="project" value="InterPro"/>
</dbReference>
<feature type="coiled-coil region" evidence="1">
    <location>
        <begin position="231"/>
        <end position="288"/>
    </location>
</feature>
<dbReference type="Proteomes" id="UP000002279">
    <property type="component" value="Chromosome X2"/>
</dbReference>
<proteinExistence type="predicted"/>
<evidence type="ECO:0000313" key="4">
    <source>
        <dbReference type="Proteomes" id="UP000002279"/>
    </source>
</evidence>
<evidence type="ECO:0000256" key="1">
    <source>
        <dbReference type="SAM" id="Coils"/>
    </source>
</evidence>
<reference evidence="3" key="2">
    <citation type="submission" date="2025-08" db="UniProtKB">
        <authorList>
            <consortium name="Ensembl"/>
        </authorList>
    </citation>
    <scope>IDENTIFICATION</scope>
    <source>
        <strain evidence="3">Glennie</strain>
    </source>
</reference>
<dbReference type="FunCoup" id="F7EV98">
    <property type="interactions" value="247"/>
</dbReference>
<dbReference type="GO" id="GO:0036158">
    <property type="term" value="P:outer dynein arm assembly"/>
    <property type="evidence" value="ECO:0007669"/>
    <property type="project" value="InterPro"/>
</dbReference>
<dbReference type="GeneTree" id="ENSGT00940000153116"/>
<accession>F7EV98</accession>
<dbReference type="eggNOG" id="ENOG502QR7A">
    <property type="taxonomic scope" value="Eukaryota"/>
</dbReference>
<dbReference type="HOGENOM" id="CLU_908999_0_0_1"/>
<dbReference type="GO" id="GO:0005929">
    <property type="term" value="C:cilium"/>
    <property type="evidence" value="ECO:0007669"/>
    <property type="project" value="InterPro"/>
</dbReference>
<organism evidence="3 4">
    <name type="scientific">Ornithorhynchus anatinus</name>
    <name type="common">Duckbill platypus</name>
    <dbReference type="NCBI Taxonomy" id="9258"/>
    <lineage>
        <taxon>Eukaryota</taxon>
        <taxon>Metazoa</taxon>
        <taxon>Chordata</taxon>
        <taxon>Craniata</taxon>
        <taxon>Vertebrata</taxon>
        <taxon>Euteleostomi</taxon>
        <taxon>Mammalia</taxon>
        <taxon>Monotremata</taxon>
        <taxon>Ornithorhynchidae</taxon>
        <taxon>Ornithorhynchus</taxon>
    </lineage>
</organism>
<keyword evidence="1" id="KW-0175">Coiled coil</keyword>
<dbReference type="Bgee" id="ENSOANG00000020534">
    <property type="expression patterns" value="Expressed in testis and 8 other cell types or tissues"/>
</dbReference>
<dbReference type="PANTHER" id="PTHR46518">
    <property type="entry name" value="COILED-COIL DOMAIN-CONTAINING PROTEIN 151"/>
    <property type="match status" value="1"/>
</dbReference>
<reference evidence="3 4" key="1">
    <citation type="journal article" date="2008" name="Nature">
        <title>Genome analysis of the platypus reveals unique signatures of evolution.</title>
        <authorList>
            <person name="Warren W.C."/>
            <person name="Hillier L.W."/>
            <person name="Marshall Graves J.A."/>
            <person name="Birney E."/>
            <person name="Ponting C.P."/>
            <person name="Grutzner F."/>
            <person name="Belov K."/>
            <person name="Miller W."/>
            <person name="Clarke L."/>
            <person name="Chinwalla A.T."/>
            <person name="Yang S.P."/>
            <person name="Heger A."/>
            <person name="Locke D.P."/>
            <person name="Miethke P."/>
            <person name="Waters P.D."/>
            <person name="Veyrunes F."/>
            <person name="Fulton L."/>
            <person name="Fulton B."/>
            <person name="Graves T."/>
            <person name="Wallis J."/>
            <person name="Puente X.S."/>
            <person name="Lopez-Otin C."/>
            <person name="Ordonez G.R."/>
            <person name="Eichler E.E."/>
            <person name="Chen L."/>
            <person name="Cheng Z."/>
            <person name="Deakin J.E."/>
            <person name="Alsop A."/>
            <person name="Thompson K."/>
            <person name="Kirby P."/>
            <person name="Papenfuss A.T."/>
            <person name="Wakefield M.J."/>
            <person name="Olender T."/>
            <person name="Lancet D."/>
            <person name="Huttley G.A."/>
            <person name="Smit A.F."/>
            <person name="Pask A."/>
            <person name="Temple-Smith P."/>
            <person name="Batzer M.A."/>
            <person name="Walker J.A."/>
            <person name="Konkel M.K."/>
            <person name="Harris R.S."/>
            <person name="Whittington C.M."/>
            <person name="Wong E.S."/>
            <person name="Gemmell N.J."/>
            <person name="Buschiazzo E."/>
            <person name="Vargas Jentzsch I.M."/>
            <person name="Merkel A."/>
            <person name="Schmitz J."/>
            <person name="Zemann A."/>
            <person name="Churakov G."/>
            <person name="Kriegs J.O."/>
            <person name="Brosius J."/>
            <person name="Murchison E.P."/>
            <person name="Sachidanandam R."/>
            <person name="Smith C."/>
            <person name="Hannon G.J."/>
            <person name="Tsend-Ayush E."/>
            <person name="McMillan D."/>
            <person name="Attenborough R."/>
            <person name="Rens W."/>
            <person name="Ferguson-Smith M."/>
            <person name="Lefevre C.M."/>
            <person name="Sharp J.A."/>
            <person name="Nicholas K.R."/>
            <person name="Ray D.A."/>
            <person name="Kube M."/>
            <person name="Reinhardt R."/>
            <person name="Pringle T.H."/>
            <person name="Taylor J."/>
            <person name="Jones R.C."/>
            <person name="Nixon B."/>
            <person name="Dacheux J.L."/>
            <person name="Niwa H."/>
            <person name="Sekita Y."/>
            <person name="Huang X."/>
            <person name="Stark A."/>
            <person name="Kheradpour P."/>
            <person name="Kellis M."/>
            <person name="Flicek P."/>
            <person name="Chen Y."/>
            <person name="Webber C."/>
            <person name="Hardison R."/>
            <person name="Nelson J."/>
            <person name="Hallsworth-Pepin K."/>
            <person name="Delehaunty K."/>
            <person name="Markovic C."/>
            <person name="Minx P."/>
            <person name="Feng Y."/>
            <person name="Kremitzki C."/>
            <person name="Mitreva M."/>
            <person name="Glasscock J."/>
            <person name="Wylie T."/>
            <person name="Wohldmann P."/>
            <person name="Thiru P."/>
            <person name="Nhan M.N."/>
            <person name="Pohl C.S."/>
            <person name="Smith S.M."/>
            <person name="Hou S."/>
            <person name="Nefedov M."/>
            <person name="de Jong P.J."/>
            <person name="Renfree M.B."/>
            <person name="Mardis E.R."/>
            <person name="Wilson R.K."/>
        </authorList>
    </citation>
    <scope>NUCLEOTIDE SEQUENCE [LARGE SCALE GENOMIC DNA]</scope>
    <source>
        <strain evidence="3 4">Glennie</strain>
    </source>
</reference>
<dbReference type="AlphaFoldDB" id="F7EV98"/>
<sequence>MAARGGSGVASTSEPVKVSKVKSSFREQIAELQRKIQLLEEDQKASLEGTEWMMEKNKELIEYLHQKNRKMRKKLGSLLMGDEHIMRKLFPEQRAENVSLRSKKGKAVLELMDLRLCKKVKQLNTLKYQVELRHQYLQELELQYQMKLQETVDLQATQNESTEENKVLRDLENQLEKTRYKMEEAKHITKFYHQLKAHMQEERLTFQGKLNSVEAEVIRLQQDCTTLDGIKHKAQANRNSARAQLQDLEETVYLSRKQQEKDLNDYKKQAEERKIQNERLEKKAQRDNIPIPVEELTTSDSQVSQPEEEKEEWLVQMEQAFEVVREATGIPDAQMVLKQFLTQGDVFSHLEVLKEENEELLVQLKKKKQQKQQELQDLKFKGEAQVAR</sequence>
<dbReference type="PANTHER" id="PTHR46518:SF1">
    <property type="entry name" value="OUTER DYNEIN ARM-DOCKING COMPLEX SUBUNIT 3"/>
    <property type="match status" value="1"/>
</dbReference>
<gene>
    <name evidence="3" type="primary">ODAD3</name>
</gene>
<reference evidence="3" key="3">
    <citation type="submission" date="2025-09" db="UniProtKB">
        <authorList>
            <consortium name="Ensembl"/>
        </authorList>
    </citation>
    <scope>IDENTIFICATION</scope>
    <source>
        <strain evidence="3">Glennie</strain>
    </source>
</reference>